<organism evidence="4 5">
    <name type="scientific">Lingula anatina</name>
    <name type="common">Brachiopod</name>
    <name type="synonym">Lingula unguis</name>
    <dbReference type="NCBI Taxonomy" id="7574"/>
    <lineage>
        <taxon>Eukaryota</taxon>
        <taxon>Metazoa</taxon>
        <taxon>Spiralia</taxon>
        <taxon>Lophotrochozoa</taxon>
        <taxon>Brachiopoda</taxon>
        <taxon>Linguliformea</taxon>
        <taxon>Lingulata</taxon>
        <taxon>Lingulida</taxon>
        <taxon>Linguloidea</taxon>
        <taxon>Lingulidae</taxon>
        <taxon>Lingula</taxon>
    </lineage>
</organism>
<dbReference type="SUPFAM" id="SSF47923">
    <property type="entry name" value="Ypt/Rab-GAP domain of gyp1p"/>
    <property type="match status" value="2"/>
</dbReference>
<dbReference type="InterPro" id="IPR000195">
    <property type="entry name" value="Rab-GAP-TBC_dom"/>
</dbReference>
<dbReference type="SMART" id="SM00164">
    <property type="entry name" value="TBC"/>
    <property type="match status" value="1"/>
</dbReference>
<feature type="compositionally biased region" description="Basic and acidic residues" evidence="2">
    <location>
        <begin position="7"/>
        <end position="19"/>
    </location>
</feature>
<feature type="region of interest" description="Disordered" evidence="2">
    <location>
        <begin position="1"/>
        <end position="44"/>
    </location>
</feature>
<dbReference type="KEGG" id="lak:106151354"/>
<dbReference type="PROSITE" id="PS50086">
    <property type="entry name" value="TBC_RABGAP"/>
    <property type="match status" value="1"/>
</dbReference>
<dbReference type="OrthoDB" id="159449at2759"/>
<evidence type="ECO:0000259" key="3">
    <source>
        <dbReference type="PROSITE" id="PS50086"/>
    </source>
</evidence>
<dbReference type="PANTHER" id="PTHR47219:SF4">
    <property type="entry name" value="TBC1 DOMAIN FAMILY MEMBER 10A"/>
    <property type="match status" value="1"/>
</dbReference>
<dbReference type="Proteomes" id="UP000085678">
    <property type="component" value="Unplaced"/>
</dbReference>
<dbReference type="STRING" id="7574.A0A1S3H262"/>
<evidence type="ECO:0000256" key="2">
    <source>
        <dbReference type="SAM" id="MobiDB-lite"/>
    </source>
</evidence>
<proteinExistence type="predicted"/>
<dbReference type="FunCoup" id="A0A1S3H262">
    <property type="interactions" value="812"/>
</dbReference>
<dbReference type="Gene3D" id="1.10.8.270">
    <property type="entry name" value="putative rabgap domain of human tbc1 domain family member 14 like domains"/>
    <property type="match status" value="1"/>
</dbReference>
<dbReference type="InParanoid" id="A0A1S3H262"/>
<evidence type="ECO:0000256" key="1">
    <source>
        <dbReference type="ARBA" id="ARBA00022468"/>
    </source>
</evidence>
<evidence type="ECO:0000313" key="5">
    <source>
        <dbReference type="RefSeq" id="XP_013380032.1"/>
    </source>
</evidence>
<dbReference type="Pfam" id="PF00566">
    <property type="entry name" value="RabGAP-TBC"/>
    <property type="match status" value="1"/>
</dbReference>
<dbReference type="FunFam" id="1.10.472.80:FF:000008">
    <property type="entry name" value="TBC1 domain family member 10A"/>
    <property type="match status" value="1"/>
</dbReference>
<keyword evidence="1" id="KW-0343">GTPase activation</keyword>
<name>A0A1S3H262_LINAN</name>
<dbReference type="GO" id="GO:0031267">
    <property type="term" value="F:small GTPase binding"/>
    <property type="evidence" value="ECO:0007669"/>
    <property type="project" value="TreeGrafter"/>
</dbReference>
<dbReference type="GO" id="GO:0005886">
    <property type="term" value="C:plasma membrane"/>
    <property type="evidence" value="ECO:0007669"/>
    <property type="project" value="UniProtKB-ARBA"/>
</dbReference>
<dbReference type="GO" id="GO:0005096">
    <property type="term" value="F:GTPase activator activity"/>
    <property type="evidence" value="ECO:0007669"/>
    <property type="project" value="UniProtKB-KW"/>
</dbReference>
<dbReference type="FunFam" id="1.10.8.270:FF:000007">
    <property type="entry name" value="TBC1 domain family member 10A"/>
    <property type="match status" value="1"/>
</dbReference>
<dbReference type="InterPro" id="IPR050302">
    <property type="entry name" value="Rab_GAP_TBC_domain"/>
</dbReference>
<protein>
    <submittedName>
        <fullName evidence="5">TBC1 domain family member 10A-like</fullName>
    </submittedName>
</protein>
<dbReference type="Gene3D" id="1.10.10.750">
    <property type="entry name" value="Ypt/Rab-GAP domain of gyp1p, domain 1"/>
    <property type="match status" value="1"/>
</dbReference>
<dbReference type="OMA" id="QICHKYL"/>
<evidence type="ECO:0000313" key="4">
    <source>
        <dbReference type="Proteomes" id="UP000085678"/>
    </source>
</evidence>
<gene>
    <name evidence="5" type="primary">LOC106151354</name>
</gene>
<keyword evidence="4" id="KW-1185">Reference proteome</keyword>
<sequence length="390" mass="45581">MANAVNPHDHFDPDAIHYEDEVDMEDSEEEEEEASNKQNGALKTDRYGFMGGGQFTDPELESPIPLEILRKRELKWLDMLENWEKWMSKRFKKVKERCRKGIPPSIRPRAWQYLCGSKYLMEHNRGVYEAYLKEQGEPRWIDDIKKDLHRQFPFHEMFAARGGHGQEDLFRILKAYTIHNPKDGYCQAQGPIAAVLLMHMPAEQAFWCLVSICDKYLPGYYSPGLEAVQTDGDVLYGLLKKVVPATYKHLKKQKVDPILYMTEWFMCVFTRTLPWSSVLRVWDMFFCEGVKVMFRIALTLIKYTLGRPEQIADCPSLYETMEKIRNLAPQILREEFLVRESLKLSITERDMEKEHQYQLAKKKAAKEKANKDLGKKKKSKSHSQSPESPS</sequence>
<dbReference type="FunFam" id="1.10.10.750:FF:000001">
    <property type="entry name" value="TBC1 domain family member 10A"/>
    <property type="match status" value="1"/>
</dbReference>
<dbReference type="AlphaFoldDB" id="A0A1S3H262"/>
<dbReference type="RefSeq" id="XP_013380032.1">
    <property type="nucleotide sequence ID" value="XM_013524578.2"/>
</dbReference>
<dbReference type="GeneID" id="106151354"/>
<dbReference type="Gene3D" id="1.10.472.80">
    <property type="entry name" value="Ypt/Rab-GAP domain of gyp1p, domain 3"/>
    <property type="match status" value="1"/>
</dbReference>
<feature type="region of interest" description="Disordered" evidence="2">
    <location>
        <begin position="357"/>
        <end position="390"/>
    </location>
</feature>
<feature type="domain" description="Rab-GAP TBC" evidence="3">
    <location>
        <begin position="101"/>
        <end position="289"/>
    </location>
</feature>
<reference evidence="5" key="1">
    <citation type="submission" date="2025-08" db="UniProtKB">
        <authorList>
            <consortium name="RefSeq"/>
        </authorList>
    </citation>
    <scope>IDENTIFICATION</scope>
    <source>
        <tissue evidence="5">Gonads</tissue>
    </source>
</reference>
<accession>A0A1S3H262</accession>
<dbReference type="PANTHER" id="PTHR47219">
    <property type="entry name" value="RAB GTPASE-ACTIVATING PROTEIN 1-LIKE"/>
    <property type="match status" value="1"/>
</dbReference>
<dbReference type="InterPro" id="IPR035969">
    <property type="entry name" value="Rab-GAP_TBC_sf"/>
</dbReference>
<feature type="compositionally biased region" description="Acidic residues" evidence="2">
    <location>
        <begin position="20"/>
        <end position="33"/>
    </location>
</feature>